<dbReference type="AlphaFoldDB" id="A0A381VRS3"/>
<accession>A0A381VRS3</accession>
<dbReference type="GO" id="GO:0016874">
    <property type="term" value="F:ligase activity"/>
    <property type="evidence" value="ECO:0007669"/>
    <property type="project" value="UniProtKB-KW"/>
</dbReference>
<dbReference type="GO" id="GO:0005524">
    <property type="term" value="F:ATP binding"/>
    <property type="evidence" value="ECO:0007669"/>
    <property type="project" value="UniProtKB-KW"/>
</dbReference>
<evidence type="ECO:0000256" key="3">
    <source>
        <dbReference type="ARBA" id="ARBA00022840"/>
    </source>
</evidence>
<organism evidence="6">
    <name type="scientific">marine metagenome</name>
    <dbReference type="NCBI Taxonomy" id="408172"/>
    <lineage>
        <taxon>unclassified sequences</taxon>
        <taxon>metagenomes</taxon>
        <taxon>ecological metagenomes</taxon>
    </lineage>
</organism>
<dbReference type="InterPro" id="IPR011764">
    <property type="entry name" value="Biotin_carboxylation_dom"/>
</dbReference>
<evidence type="ECO:0000259" key="5">
    <source>
        <dbReference type="PROSITE" id="PS50979"/>
    </source>
</evidence>
<dbReference type="SUPFAM" id="SSF52440">
    <property type="entry name" value="PreATP-grasp domain"/>
    <property type="match status" value="1"/>
</dbReference>
<feature type="non-terminal residue" evidence="6">
    <location>
        <position position="94"/>
    </location>
</feature>
<evidence type="ECO:0000256" key="2">
    <source>
        <dbReference type="ARBA" id="ARBA00022741"/>
    </source>
</evidence>
<dbReference type="PANTHER" id="PTHR18866:SF128">
    <property type="entry name" value="UREA AMIDOLYASE"/>
    <property type="match status" value="1"/>
</dbReference>
<sequence length="94" mass="9947">MVANRGEIAVRVQQTLKTLGIATVAVYSDPDATAPHVLMAGEAWPLGGESAAETYLDMEKIITVALRCGVEAIHPGYGFLSENPRFARTCAEAG</sequence>
<keyword evidence="4" id="KW-0092">Biotin</keyword>
<dbReference type="PROSITE" id="PS50979">
    <property type="entry name" value="BC"/>
    <property type="match status" value="1"/>
</dbReference>
<gene>
    <name evidence="6" type="ORF">METZ01_LOCUS95615</name>
</gene>
<dbReference type="Gene3D" id="3.40.50.20">
    <property type="match status" value="1"/>
</dbReference>
<dbReference type="InterPro" id="IPR050856">
    <property type="entry name" value="Biotin_carboxylase_complex"/>
</dbReference>
<evidence type="ECO:0000256" key="1">
    <source>
        <dbReference type="ARBA" id="ARBA00022598"/>
    </source>
</evidence>
<dbReference type="InterPro" id="IPR005481">
    <property type="entry name" value="BC-like_N"/>
</dbReference>
<dbReference type="Pfam" id="PF00289">
    <property type="entry name" value="Biotin_carb_N"/>
    <property type="match status" value="1"/>
</dbReference>
<name>A0A381VRS3_9ZZZZ</name>
<evidence type="ECO:0000313" key="6">
    <source>
        <dbReference type="EMBL" id="SVA42761.1"/>
    </source>
</evidence>
<protein>
    <recommendedName>
        <fullName evidence="5">Biotin carboxylation domain-containing protein</fullName>
    </recommendedName>
</protein>
<keyword evidence="3" id="KW-0067">ATP-binding</keyword>
<proteinExistence type="predicted"/>
<evidence type="ECO:0000256" key="4">
    <source>
        <dbReference type="ARBA" id="ARBA00023267"/>
    </source>
</evidence>
<keyword evidence="1" id="KW-0436">Ligase</keyword>
<dbReference type="PANTHER" id="PTHR18866">
    <property type="entry name" value="CARBOXYLASE:PYRUVATE/ACETYL-COA/PROPIONYL-COA CARBOXYLASE"/>
    <property type="match status" value="1"/>
</dbReference>
<feature type="domain" description="Biotin carboxylation" evidence="5">
    <location>
        <begin position="1"/>
        <end position="94"/>
    </location>
</feature>
<keyword evidence="2" id="KW-0547">Nucleotide-binding</keyword>
<dbReference type="EMBL" id="UINC01009539">
    <property type="protein sequence ID" value="SVA42761.1"/>
    <property type="molecule type" value="Genomic_DNA"/>
</dbReference>
<dbReference type="InterPro" id="IPR016185">
    <property type="entry name" value="PreATP-grasp_dom_sf"/>
</dbReference>
<reference evidence="6" key="1">
    <citation type="submission" date="2018-05" db="EMBL/GenBank/DDBJ databases">
        <authorList>
            <person name="Lanie J.A."/>
            <person name="Ng W.-L."/>
            <person name="Kazmierczak K.M."/>
            <person name="Andrzejewski T.M."/>
            <person name="Davidsen T.M."/>
            <person name="Wayne K.J."/>
            <person name="Tettelin H."/>
            <person name="Glass J.I."/>
            <person name="Rusch D."/>
            <person name="Podicherti R."/>
            <person name="Tsui H.-C.T."/>
            <person name="Winkler M.E."/>
        </authorList>
    </citation>
    <scope>NUCLEOTIDE SEQUENCE</scope>
</reference>